<name>M7SVZ8_EUTLA</name>
<dbReference type="PANTHER" id="PTHR47171:SF6">
    <property type="entry name" value="SPECIFIC TRANSCRIPTION FACTOR, PUTATIVE (AFU_ORTHOLOGUE AFUA_2G06130)-RELATED"/>
    <property type="match status" value="1"/>
</dbReference>
<dbReference type="OrthoDB" id="10031947at2759"/>
<keyword evidence="4" id="KW-0804">Transcription</keyword>
<keyword evidence="1" id="KW-0862">Zinc</keyword>
<keyword evidence="2" id="KW-0805">Transcription regulation</keyword>
<dbReference type="eggNOG" id="ENOG502S1X9">
    <property type="taxonomic scope" value="Eukaryota"/>
</dbReference>
<sequence>MQVLLKSHVQASCLPCRPPASDFAVLRRIYSEKLDPLFPAISDYLEMPPDEEITQIVLQQVISLAAASDPEAVPHLRLQNQEGLLGRGEFSAFLSCAIRVTLDAGFITDRFALTRILLIFSMYMQPTCPEEADLPARAFTDATHQMHTLGLHLAVDETREGFQQMRTLFCCLWALDRITPATNSRRSLSADRITFIVSQEFNDQLSYMPIIAYGVSLSLSVAYQKLRYSNIPMYRNRGKQAFQKNTQLLKSLGDTFWTAKVMAAMAEQVLQEMNKAVASLASQEPQLGDTLRRMDAPTGDGNATTAVGLDESILPREDVNGSITPSFLGTIPDLDVFGHLDPTFDLGAVDAALEGNLDFGASSNWFDWQALWG</sequence>
<reference evidence="6" key="1">
    <citation type="journal article" date="2013" name="Genome Announc.">
        <title>Draft genome sequence of the grapevine dieback fungus Eutypa lata UCR-EL1.</title>
        <authorList>
            <person name="Blanco-Ulate B."/>
            <person name="Rolshausen P.E."/>
            <person name="Cantu D."/>
        </authorList>
    </citation>
    <scope>NUCLEOTIDE SEQUENCE [LARGE SCALE GENOMIC DNA]</scope>
    <source>
        <strain evidence="6">UCR-EL1</strain>
    </source>
</reference>
<evidence type="ECO:0000256" key="2">
    <source>
        <dbReference type="ARBA" id="ARBA00023015"/>
    </source>
</evidence>
<evidence type="ECO:0000313" key="6">
    <source>
        <dbReference type="Proteomes" id="UP000012174"/>
    </source>
</evidence>
<protein>
    <submittedName>
        <fullName evidence="5">Putative fungal specific transcription factor protein</fullName>
    </submittedName>
</protein>
<evidence type="ECO:0000256" key="3">
    <source>
        <dbReference type="ARBA" id="ARBA00023125"/>
    </source>
</evidence>
<dbReference type="Proteomes" id="UP000012174">
    <property type="component" value="Unassembled WGS sequence"/>
</dbReference>
<accession>M7SVZ8</accession>
<gene>
    <name evidence="5" type="ORF">UCREL1_11314</name>
</gene>
<keyword evidence="6" id="KW-1185">Reference proteome</keyword>
<dbReference type="InterPro" id="IPR052073">
    <property type="entry name" value="Amide_Lactam_Regulators"/>
</dbReference>
<dbReference type="KEGG" id="ela:UCREL1_11314"/>
<dbReference type="STRING" id="1287681.M7SVZ8"/>
<keyword evidence="3" id="KW-0238">DNA-binding</keyword>
<evidence type="ECO:0000256" key="4">
    <source>
        <dbReference type="ARBA" id="ARBA00023163"/>
    </source>
</evidence>
<dbReference type="EMBL" id="KB707555">
    <property type="protein sequence ID" value="EMR61756.1"/>
    <property type="molecule type" value="Genomic_DNA"/>
</dbReference>
<dbReference type="HOGENOM" id="CLU_015361_2_0_1"/>
<dbReference type="PANTHER" id="PTHR47171">
    <property type="entry name" value="FARA-RELATED"/>
    <property type="match status" value="1"/>
</dbReference>
<evidence type="ECO:0000256" key="1">
    <source>
        <dbReference type="ARBA" id="ARBA00022833"/>
    </source>
</evidence>
<proteinExistence type="predicted"/>
<evidence type="ECO:0000313" key="5">
    <source>
        <dbReference type="EMBL" id="EMR61756.1"/>
    </source>
</evidence>
<dbReference type="GO" id="GO:0003677">
    <property type="term" value="F:DNA binding"/>
    <property type="evidence" value="ECO:0007669"/>
    <property type="project" value="UniProtKB-KW"/>
</dbReference>
<organism evidence="5 6">
    <name type="scientific">Eutypa lata (strain UCR-EL1)</name>
    <name type="common">Grapevine dieback disease fungus</name>
    <name type="synonym">Eutypa armeniacae</name>
    <dbReference type="NCBI Taxonomy" id="1287681"/>
    <lineage>
        <taxon>Eukaryota</taxon>
        <taxon>Fungi</taxon>
        <taxon>Dikarya</taxon>
        <taxon>Ascomycota</taxon>
        <taxon>Pezizomycotina</taxon>
        <taxon>Sordariomycetes</taxon>
        <taxon>Xylariomycetidae</taxon>
        <taxon>Xylariales</taxon>
        <taxon>Diatrypaceae</taxon>
        <taxon>Eutypa</taxon>
    </lineage>
</organism>
<dbReference type="AlphaFoldDB" id="M7SVZ8"/>